<dbReference type="Gene3D" id="3.40.50.1820">
    <property type="entry name" value="alpha/beta hydrolase"/>
    <property type="match status" value="1"/>
</dbReference>
<dbReference type="GO" id="GO:0016787">
    <property type="term" value="F:hydrolase activity"/>
    <property type="evidence" value="ECO:0007669"/>
    <property type="project" value="UniProtKB-KW"/>
</dbReference>
<dbReference type="EMBL" id="CP132970">
    <property type="protein sequence ID" value="XBW05831.1"/>
    <property type="molecule type" value="Genomic_DNA"/>
</dbReference>
<feature type="domain" description="Xaa-Pro dipeptidyl-peptidase-like" evidence="1">
    <location>
        <begin position="28"/>
        <end position="262"/>
    </location>
</feature>
<evidence type="ECO:0000313" key="2">
    <source>
        <dbReference type="EMBL" id="XBW05831.1"/>
    </source>
</evidence>
<dbReference type="InterPro" id="IPR000383">
    <property type="entry name" value="Xaa-Pro-like_dom"/>
</dbReference>
<name>A0AAU7V2A7_9NOCA</name>
<sequence length="327" mass="36248">MTPTPLPRVHTMTMPDGIRLGGLLWEVDDAAGIVLLRTPYDARRHIETGRSWAGRGYHCLIQDVRGRHLSFGEWDPYQHESIDGAEVIAQLRTHFPGLPLIAFGASYAAHAALEGAYGAMRHEQSAPDGIIVLVPALGLAETAWNPDGAPQIEHRIAWWHEHGIGRQSREPLSPAALANRVRQAEQVGVISAAREWSWPTAVFERWERLWKARHTNVRSRYVELTAPLLVVTGAHDFFDADARRLAASWPSDSHLVTGPWGHRLAADLTDPHAREQFDNSGGIGGIIDGWLRAYTPFAARIGRLEPARYVSAFDPNSGSWQQSRTAA</sequence>
<organism evidence="2">
    <name type="scientific">Rhodococcus sp. D-6</name>
    <dbReference type="NCBI Taxonomy" id="1387842"/>
    <lineage>
        <taxon>Bacteria</taxon>
        <taxon>Bacillati</taxon>
        <taxon>Actinomycetota</taxon>
        <taxon>Actinomycetes</taxon>
        <taxon>Mycobacteriales</taxon>
        <taxon>Nocardiaceae</taxon>
        <taxon>Rhodococcus</taxon>
    </lineage>
</organism>
<dbReference type="AlphaFoldDB" id="A0AAU7V2A7"/>
<gene>
    <name evidence="2" type="ORF">RBB84_07935</name>
</gene>
<evidence type="ECO:0000259" key="1">
    <source>
        <dbReference type="Pfam" id="PF02129"/>
    </source>
</evidence>
<dbReference type="RefSeq" id="WP_156666050.1">
    <property type="nucleotide sequence ID" value="NZ_CP132970.1"/>
</dbReference>
<dbReference type="KEGG" id="rhox:RBB84_07935"/>
<dbReference type="SUPFAM" id="SSF53474">
    <property type="entry name" value="alpha/beta-Hydrolases"/>
    <property type="match status" value="1"/>
</dbReference>
<dbReference type="Gene3D" id="1.10.3020.10">
    <property type="entry name" value="alpha-amino acid ester hydrolase ( Helical cap domain)"/>
    <property type="match status" value="1"/>
</dbReference>
<protein>
    <submittedName>
        <fullName evidence="2">CocE/NonD family hydrolase</fullName>
    </submittedName>
</protein>
<accession>A0AAU7V2A7</accession>
<dbReference type="Pfam" id="PF02129">
    <property type="entry name" value="Peptidase_S15"/>
    <property type="match status" value="1"/>
</dbReference>
<reference evidence="2" key="1">
    <citation type="submission" date="2023-08" db="EMBL/GenBank/DDBJ databases">
        <title>The novel hydrolase IpcH responsible for the initial isoprocarb degradation step in Rhodococcus sp. D-6.</title>
        <authorList>
            <person name="Zhu Q."/>
        </authorList>
    </citation>
    <scope>NUCLEOTIDE SEQUENCE</scope>
    <source>
        <strain evidence="2">D-6</strain>
    </source>
</reference>
<proteinExistence type="predicted"/>
<keyword evidence="2" id="KW-0378">Hydrolase</keyword>
<dbReference type="InterPro" id="IPR029058">
    <property type="entry name" value="AB_hydrolase_fold"/>
</dbReference>